<gene>
    <name evidence="6" type="ORF">ASPCAL02402</name>
</gene>
<dbReference type="PANTHER" id="PTHR13789">
    <property type="entry name" value="MONOOXYGENASE"/>
    <property type="match status" value="1"/>
</dbReference>
<organism evidence="6 7">
    <name type="scientific">Aspergillus calidoustus</name>
    <dbReference type="NCBI Taxonomy" id="454130"/>
    <lineage>
        <taxon>Eukaryota</taxon>
        <taxon>Fungi</taxon>
        <taxon>Dikarya</taxon>
        <taxon>Ascomycota</taxon>
        <taxon>Pezizomycotina</taxon>
        <taxon>Eurotiomycetes</taxon>
        <taxon>Eurotiomycetidae</taxon>
        <taxon>Eurotiales</taxon>
        <taxon>Aspergillaceae</taxon>
        <taxon>Aspergillus</taxon>
        <taxon>Aspergillus subgen. Nidulantes</taxon>
    </lineage>
</organism>
<protein>
    <recommendedName>
        <fullName evidence="5">FAD-dependent oxidoreductase 2 FAD-binding domain-containing protein</fullName>
    </recommendedName>
</protein>
<dbReference type="OMA" id="LMSKTHD"/>
<evidence type="ECO:0000256" key="4">
    <source>
        <dbReference type="ARBA" id="ARBA00023033"/>
    </source>
</evidence>
<reference evidence="7" key="1">
    <citation type="journal article" date="2016" name="Genome Announc.">
        <title>Draft genome sequences of fungus Aspergillus calidoustus.</title>
        <authorList>
            <person name="Horn F."/>
            <person name="Linde J."/>
            <person name="Mattern D.J."/>
            <person name="Walther G."/>
            <person name="Guthke R."/>
            <person name="Scherlach K."/>
            <person name="Martin K."/>
            <person name="Brakhage A.A."/>
            <person name="Petzke L."/>
            <person name="Valiante V."/>
        </authorList>
    </citation>
    <scope>NUCLEOTIDE SEQUENCE [LARGE SCALE GENOMIC DNA]</scope>
    <source>
        <strain evidence="7">SF006504</strain>
    </source>
</reference>
<dbReference type="InterPro" id="IPR003953">
    <property type="entry name" value="FAD-dep_OxRdtase_2_FAD-bd"/>
</dbReference>
<evidence type="ECO:0000256" key="3">
    <source>
        <dbReference type="ARBA" id="ARBA00023002"/>
    </source>
</evidence>
<dbReference type="AlphaFoldDB" id="A0A0U5GKD2"/>
<dbReference type="EMBL" id="CDMC01000002">
    <property type="protein sequence ID" value="CEN59961.1"/>
    <property type="molecule type" value="Genomic_DNA"/>
</dbReference>
<evidence type="ECO:0000259" key="5">
    <source>
        <dbReference type="Pfam" id="PF00890"/>
    </source>
</evidence>
<keyword evidence="3" id="KW-0560">Oxidoreductase</keyword>
<sequence length="421" mass="46646">MPLNVIVVGAGLGGLGAALALHRAGHNVQEHVLEKSSFLNEFGEAIHVAPNATRILKACGCDLYWLRPVHCEKLQIWDAKGNLIRTPIVTKEYQTALGVHDEWVLPHRVDLHSALRATAARVDAEAGEVLLEDGTKYTGDLIVGADGIHSRSVHAILSPTGTSISTGQNCFRFLVPVTKMQETALTANLMTKIGLDSVHVFTTHDRRLVLYPCRRGQLLNVAGIYPSDPGTDESHDASWHNAGSLEELLDTFQDFSDELQEMCRMVEDVKLWSLVWHLATPRRRLSAENWRSSGMRRIRCFLVHQGQGAALASEDAAALAGVLPEATSVGQLPERLDLYNRLRYAHAVTVMIMSRTVSRTVSRTAVERREEMLDKFRRFVPGAVSPSVCLGTCGRRIRLGRRGGLWRRRDRESDPKVSGQC</sequence>
<keyword evidence="4" id="KW-0503">Monooxygenase</keyword>
<dbReference type="InterPro" id="IPR036188">
    <property type="entry name" value="FAD/NAD-bd_sf"/>
</dbReference>
<dbReference type="Proteomes" id="UP000054771">
    <property type="component" value="Unassembled WGS sequence"/>
</dbReference>
<dbReference type="PRINTS" id="PR00420">
    <property type="entry name" value="RNGMNOXGNASE"/>
</dbReference>
<dbReference type="Gene3D" id="3.50.50.60">
    <property type="entry name" value="FAD/NAD(P)-binding domain"/>
    <property type="match status" value="1"/>
</dbReference>
<dbReference type="SUPFAM" id="SSF54373">
    <property type="entry name" value="FAD-linked reductases, C-terminal domain"/>
    <property type="match status" value="1"/>
</dbReference>
<dbReference type="InterPro" id="IPR050493">
    <property type="entry name" value="FAD-dep_Monooxygenase_BioMet"/>
</dbReference>
<feature type="domain" description="FAD-dependent oxidoreductase 2 FAD-binding" evidence="5">
    <location>
        <begin position="5"/>
        <end position="28"/>
    </location>
</feature>
<keyword evidence="7" id="KW-1185">Reference proteome</keyword>
<dbReference type="OrthoDB" id="9993796at2759"/>
<accession>A0A0U5GKD2</accession>
<evidence type="ECO:0000313" key="6">
    <source>
        <dbReference type="EMBL" id="CEN59961.1"/>
    </source>
</evidence>
<dbReference type="STRING" id="454130.A0A0U5GKD2"/>
<dbReference type="PANTHER" id="PTHR13789:SF215">
    <property type="entry name" value="FAD-BINDING DOMAIN-CONTAINING PROTEIN-RELATED"/>
    <property type="match status" value="1"/>
</dbReference>
<name>A0A0U5GKD2_ASPCI</name>
<keyword evidence="2" id="KW-0285">Flavoprotein</keyword>
<evidence type="ECO:0000313" key="7">
    <source>
        <dbReference type="Proteomes" id="UP000054771"/>
    </source>
</evidence>
<proteinExistence type="inferred from homology"/>
<evidence type="ECO:0000256" key="1">
    <source>
        <dbReference type="ARBA" id="ARBA00007992"/>
    </source>
</evidence>
<dbReference type="Pfam" id="PF00890">
    <property type="entry name" value="FAD_binding_2"/>
    <property type="match status" value="1"/>
</dbReference>
<comment type="similarity">
    <text evidence="1">Belongs to the paxM FAD-dependent monooxygenase family.</text>
</comment>
<dbReference type="GO" id="GO:0004497">
    <property type="term" value="F:monooxygenase activity"/>
    <property type="evidence" value="ECO:0007669"/>
    <property type="project" value="UniProtKB-KW"/>
</dbReference>
<dbReference type="SUPFAM" id="SSF51905">
    <property type="entry name" value="FAD/NAD(P)-binding domain"/>
    <property type="match status" value="1"/>
</dbReference>
<evidence type="ECO:0000256" key="2">
    <source>
        <dbReference type="ARBA" id="ARBA00022630"/>
    </source>
</evidence>